<name>A0A919Y1M3_9BACL</name>
<dbReference type="Gene3D" id="1.10.260.40">
    <property type="entry name" value="lambda repressor-like DNA-binding domains"/>
    <property type="match status" value="1"/>
</dbReference>
<dbReference type="GO" id="GO:0003677">
    <property type="term" value="F:DNA binding"/>
    <property type="evidence" value="ECO:0007669"/>
    <property type="project" value="InterPro"/>
</dbReference>
<gene>
    <name evidence="1" type="ORF">J41TS4_22090</name>
</gene>
<dbReference type="EMBL" id="BORS01000007">
    <property type="protein sequence ID" value="GIO42451.1"/>
    <property type="molecule type" value="Genomic_DNA"/>
</dbReference>
<accession>A0A919Y1M3</accession>
<evidence type="ECO:0000313" key="2">
    <source>
        <dbReference type="Proteomes" id="UP000678895"/>
    </source>
</evidence>
<protein>
    <submittedName>
        <fullName evidence="1">Uncharacterized protein</fullName>
    </submittedName>
</protein>
<dbReference type="AlphaFoldDB" id="A0A919Y1M3"/>
<evidence type="ECO:0000313" key="1">
    <source>
        <dbReference type="EMBL" id="GIO42451.1"/>
    </source>
</evidence>
<keyword evidence="2" id="KW-1185">Reference proteome</keyword>
<comment type="caution">
    <text evidence="1">The sequence shown here is derived from an EMBL/GenBank/DDBJ whole genome shotgun (WGS) entry which is preliminary data.</text>
</comment>
<dbReference type="SUPFAM" id="SSF47413">
    <property type="entry name" value="lambda repressor-like DNA-binding domains"/>
    <property type="match status" value="1"/>
</dbReference>
<dbReference type="InterPro" id="IPR001387">
    <property type="entry name" value="Cro/C1-type_HTH"/>
</dbReference>
<dbReference type="InterPro" id="IPR010982">
    <property type="entry name" value="Lambda_DNA-bd_dom_sf"/>
</dbReference>
<organism evidence="1 2">
    <name type="scientific">Paenibacillus apis</name>
    <dbReference type="NCBI Taxonomy" id="1792174"/>
    <lineage>
        <taxon>Bacteria</taxon>
        <taxon>Bacillati</taxon>
        <taxon>Bacillota</taxon>
        <taxon>Bacilli</taxon>
        <taxon>Bacillales</taxon>
        <taxon>Paenibacillaceae</taxon>
        <taxon>Paenibacillus</taxon>
    </lineage>
</organism>
<dbReference type="Proteomes" id="UP000678895">
    <property type="component" value="Unassembled WGS sequence"/>
</dbReference>
<sequence length="70" mass="8017">MDAHLIPIKDSIKNLRLSRNISLDILSTCTGIDTEDLDRYERTPSDIPIDDAVKLLGYFNKDFKCVSFQQ</sequence>
<proteinExistence type="predicted"/>
<dbReference type="CDD" id="cd00093">
    <property type="entry name" value="HTH_XRE"/>
    <property type="match status" value="1"/>
</dbReference>
<reference evidence="1" key="1">
    <citation type="submission" date="2021-03" db="EMBL/GenBank/DDBJ databases">
        <title>Antimicrobial resistance genes in bacteria isolated from Japanese honey, and their potential for conferring macrolide and lincosamide resistance in the American foulbrood pathogen Paenibacillus larvae.</title>
        <authorList>
            <person name="Okamoto M."/>
            <person name="Kumagai M."/>
            <person name="Kanamori H."/>
            <person name="Takamatsu D."/>
        </authorList>
    </citation>
    <scope>NUCLEOTIDE SEQUENCE</scope>
    <source>
        <strain evidence="1">J41TS4</strain>
    </source>
</reference>